<dbReference type="SUPFAM" id="SSF53474">
    <property type="entry name" value="alpha/beta-Hydrolases"/>
    <property type="match status" value="1"/>
</dbReference>
<accession>A0A9W6M7Q1</accession>
<gene>
    <name evidence="3" type="ORF">GCM10017596_04280</name>
</gene>
<name>A0A9W6M7Q1_9MICO</name>
<dbReference type="PANTHER" id="PTHR46825:SF9">
    <property type="entry name" value="BETA-LACTAMASE-RELATED DOMAIN-CONTAINING PROTEIN"/>
    <property type="match status" value="1"/>
</dbReference>
<evidence type="ECO:0000259" key="2">
    <source>
        <dbReference type="Pfam" id="PF00326"/>
    </source>
</evidence>
<dbReference type="RefSeq" id="WP_204938411.1">
    <property type="nucleotide sequence ID" value="NZ_BAAAUM010000001.1"/>
</dbReference>
<dbReference type="InterPro" id="IPR011659">
    <property type="entry name" value="WD40"/>
</dbReference>
<dbReference type="Proteomes" id="UP001142325">
    <property type="component" value="Unassembled WGS sequence"/>
</dbReference>
<dbReference type="AlphaFoldDB" id="A0A9W6M7Q1"/>
<dbReference type="GO" id="GO:0008236">
    <property type="term" value="F:serine-type peptidase activity"/>
    <property type="evidence" value="ECO:0007669"/>
    <property type="project" value="InterPro"/>
</dbReference>
<dbReference type="Gene3D" id="3.40.710.10">
    <property type="entry name" value="DD-peptidase/beta-lactamase superfamily"/>
    <property type="match status" value="1"/>
</dbReference>
<sequence>MNDTQSPSTRPAEIDDYLDVVVPTAPVTNSAGRTVFVRSAVDRAADRNDFSLWLIEDGTARRLTEGPSDAAPTWNESTGDIVFVRPDAAGLPQLWALNPDGGAPRALTQTDPRLPQGVGAPVVSPDGTRIAFSAPVSRRADDSGVLVAPDRRYKIDGVGVRADVRNHLFQLTLASGRITRLTDGDFDATAPAYSPDGMSLAFSADSAPDAVEQRSSQVHVLDLSLLSYPTRAIGTATGVHGPLLWTPSGDAVIAVGADAPAVGHAHLLVLSLDPAIADRSLTAALDRNVMPGGPGYPGGRPALSAHGEVVFCLREGGSTEIWAVPLAGGEARPILAGPQRVVSGIAVGTTTVRGILATPTSFGEIVEVPLAAASESEPVVLTEFGAALDGVEFPAAQRRTFAISDGTTVEAFLLRDPALTGAGPLVLDVHGGPHNAWTGTQSVMQPHHADLVARGYTVLMVNPRGSDGYGESFFTAVYDAWGEADLQDFLQPIDQLVAEGIADPTQLVVTGYSYGGFMTCALTAWTDRFVAAVTGGLVADLGQFSGASTDGILLDRLEFDPHSGRARALSPLARVAEVTAPTLILHGGADLLCPVLQAEQWHAGLALAGVESELVVYPGGAHAFVLNGTPSHRVDYSRRLVAWFERHLSPLPAKSTVDPALWQRRLETVLDKYGIPGASFGVLTTTRAGVEVEVVSAGVLNAATGASAAPDALFQIGSITKTWTGVLIMQLVEEGLLDLDAPVRAVLPQFAVADTAVSASVTARQLLTHTSGIDGDVFLDTGRGDDTVERYLDALGDVVQNFAPGADWSYCNTAFGILGRMIEVLRGATWDEVLRERILEPLGLTHTTTLPEDTLRFASAVGHTGDIRDGSAAPVPHVMITRSAGPAGLISARAEDVLRFAADSIAESPVLLSRASYAAMIEDQKVIGMAGFADVQGLAWIQHEWSGHRIHGHDGGTLGQQAFLRISADAGVAVVLLTNGGLMGAAANELMRDAFRSIAGIEASEPFGPDPAGAPITAEEAAELVGTYGDAAASITVSWDDETLSAERTDSANPSGRELMEWTTSFQIVRAADGAYAATVPGMPLYPRVWRHDHPSGTLLHFGTRAFRKAQDA</sequence>
<dbReference type="SUPFAM" id="SSF56601">
    <property type="entry name" value="beta-lactamase/transpeptidase-like"/>
    <property type="match status" value="1"/>
</dbReference>
<proteinExistence type="predicted"/>
<keyword evidence="4" id="KW-1185">Reference proteome</keyword>
<dbReference type="InterPro" id="IPR001466">
    <property type="entry name" value="Beta-lactam-related"/>
</dbReference>
<dbReference type="GO" id="GO:0006508">
    <property type="term" value="P:proteolysis"/>
    <property type="evidence" value="ECO:0007669"/>
    <property type="project" value="InterPro"/>
</dbReference>
<dbReference type="Pfam" id="PF00144">
    <property type="entry name" value="Beta-lactamase"/>
    <property type="match status" value="1"/>
</dbReference>
<dbReference type="Gene3D" id="3.40.50.1820">
    <property type="entry name" value="alpha/beta hydrolase"/>
    <property type="match status" value="1"/>
</dbReference>
<comment type="caution">
    <text evidence="3">The sequence shown here is derived from an EMBL/GenBank/DDBJ whole genome shotgun (WGS) entry which is preliminary data.</text>
</comment>
<dbReference type="InterPro" id="IPR011042">
    <property type="entry name" value="6-blade_b-propeller_TolB-like"/>
</dbReference>
<dbReference type="InterPro" id="IPR001375">
    <property type="entry name" value="Peptidase_S9_cat"/>
</dbReference>
<dbReference type="PANTHER" id="PTHR46825">
    <property type="entry name" value="D-ALANYL-D-ALANINE-CARBOXYPEPTIDASE/ENDOPEPTIDASE AMPH"/>
    <property type="match status" value="1"/>
</dbReference>
<reference evidence="3" key="1">
    <citation type="journal article" date="2014" name="Int. J. Syst. Evol. Microbiol.">
        <title>Complete genome sequence of Corynebacterium casei LMG S-19264T (=DSM 44701T), isolated from a smear-ripened cheese.</title>
        <authorList>
            <consortium name="US DOE Joint Genome Institute (JGI-PGF)"/>
            <person name="Walter F."/>
            <person name="Albersmeier A."/>
            <person name="Kalinowski J."/>
            <person name="Ruckert C."/>
        </authorList>
    </citation>
    <scope>NUCLEOTIDE SEQUENCE</scope>
    <source>
        <strain evidence="3">VKM Ac-1958</strain>
    </source>
</reference>
<evidence type="ECO:0000313" key="4">
    <source>
        <dbReference type="Proteomes" id="UP001142325"/>
    </source>
</evidence>
<dbReference type="Gene3D" id="2.120.10.30">
    <property type="entry name" value="TolB, C-terminal domain"/>
    <property type="match status" value="2"/>
</dbReference>
<reference evidence="3" key="2">
    <citation type="submission" date="2023-01" db="EMBL/GenBank/DDBJ databases">
        <authorList>
            <person name="Sun Q."/>
            <person name="Evtushenko L."/>
        </authorList>
    </citation>
    <scope>NUCLEOTIDE SEQUENCE</scope>
    <source>
        <strain evidence="3">VKM Ac-1958</strain>
    </source>
</reference>
<evidence type="ECO:0000313" key="3">
    <source>
        <dbReference type="EMBL" id="GLK00713.1"/>
    </source>
</evidence>
<protein>
    <submittedName>
        <fullName evidence="3">Serine hydrolase</fullName>
    </submittedName>
</protein>
<dbReference type="InterPro" id="IPR029058">
    <property type="entry name" value="AB_hydrolase_fold"/>
</dbReference>
<keyword evidence="3" id="KW-0378">Hydrolase</keyword>
<organism evidence="3 4">
    <name type="scientific">Microbacterium keratanolyticum</name>
    <dbReference type="NCBI Taxonomy" id="67574"/>
    <lineage>
        <taxon>Bacteria</taxon>
        <taxon>Bacillati</taxon>
        <taxon>Actinomycetota</taxon>
        <taxon>Actinomycetes</taxon>
        <taxon>Micrococcales</taxon>
        <taxon>Microbacteriaceae</taxon>
        <taxon>Microbacterium</taxon>
    </lineage>
</organism>
<feature type="domain" description="Beta-lactamase-related" evidence="1">
    <location>
        <begin position="664"/>
        <end position="982"/>
    </location>
</feature>
<dbReference type="InterPro" id="IPR050491">
    <property type="entry name" value="AmpC-like"/>
</dbReference>
<feature type="domain" description="Peptidase S9 prolyl oligopeptidase catalytic" evidence="2">
    <location>
        <begin position="450"/>
        <end position="648"/>
    </location>
</feature>
<dbReference type="EMBL" id="BSET01000001">
    <property type="protein sequence ID" value="GLK00713.1"/>
    <property type="molecule type" value="Genomic_DNA"/>
</dbReference>
<evidence type="ECO:0000259" key="1">
    <source>
        <dbReference type="Pfam" id="PF00144"/>
    </source>
</evidence>
<dbReference type="SUPFAM" id="SSF82171">
    <property type="entry name" value="DPP6 N-terminal domain-like"/>
    <property type="match status" value="1"/>
</dbReference>
<dbReference type="Pfam" id="PF07676">
    <property type="entry name" value="PD40"/>
    <property type="match status" value="2"/>
</dbReference>
<dbReference type="InterPro" id="IPR012338">
    <property type="entry name" value="Beta-lactam/transpept-like"/>
</dbReference>
<dbReference type="Pfam" id="PF00326">
    <property type="entry name" value="Peptidase_S9"/>
    <property type="match status" value="1"/>
</dbReference>